<evidence type="ECO:0000259" key="16">
    <source>
        <dbReference type="PROSITE" id="PS50109"/>
    </source>
</evidence>
<dbReference type="PIRSF" id="PIRSF003167">
    <property type="entry name" value="STHK_NarX/NarQ"/>
    <property type="match status" value="1"/>
</dbReference>
<keyword evidence="6 14" id="KW-0808">Transferase</keyword>
<dbReference type="SUPFAM" id="SSF158472">
    <property type="entry name" value="HAMP domain-like"/>
    <property type="match status" value="1"/>
</dbReference>
<evidence type="ECO:0000256" key="12">
    <source>
        <dbReference type="ARBA" id="ARBA00023012"/>
    </source>
</evidence>
<evidence type="ECO:0000256" key="1">
    <source>
        <dbReference type="ARBA" id="ARBA00000085"/>
    </source>
</evidence>
<keyword evidence="9 14" id="KW-0418">Kinase</keyword>
<evidence type="ECO:0000259" key="17">
    <source>
        <dbReference type="PROSITE" id="PS50885"/>
    </source>
</evidence>
<dbReference type="SMART" id="SM00065">
    <property type="entry name" value="GAF"/>
    <property type="match status" value="1"/>
</dbReference>
<comment type="catalytic activity">
    <reaction evidence="1 14">
        <text>ATP + protein L-histidine = ADP + protein N-phospho-L-histidine.</text>
        <dbReference type="EC" id="2.7.13.3"/>
    </reaction>
</comment>
<dbReference type="PANTHER" id="PTHR24421:SF10">
    <property type="entry name" value="NITRATE_NITRITE SENSOR PROTEIN NARQ"/>
    <property type="match status" value="1"/>
</dbReference>
<dbReference type="InterPro" id="IPR029095">
    <property type="entry name" value="NarX-like_N"/>
</dbReference>
<dbReference type="InterPro" id="IPR016380">
    <property type="entry name" value="Sig_transdc_His_kin_NarX/NarQ"/>
</dbReference>
<keyword evidence="4 14" id="KW-0997">Cell inner membrane</keyword>
<dbReference type="Gene3D" id="6.10.340.10">
    <property type="match status" value="1"/>
</dbReference>
<dbReference type="InterPro" id="IPR050482">
    <property type="entry name" value="Sensor_HK_TwoCompSys"/>
</dbReference>
<feature type="domain" description="HAMP" evidence="17">
    <location>
        <begin position="196"/>
        <end position="248"/>
    </location>
</feature>
<evidence type="ECO:0000256" key="15">
    <source>
        <dbReference type="SAM" id="Phobius"/>
    </source>
</evidence>
<evidence type="ECO:0000256" key="2">
    <source>
        <dbReference type="ARBA" id="ARBA00004429"/>
    </source>
</evidence>
<dbReference type="Pfam" id="PF13675">
    <property type="entry name" value="PilJ"/>
    <property type="match status" value="1"/>
</dbReference>
<dbReference type="RefSeq" id="WP_341744121.1">
    <property type="nucleotide sequence ID" value="NZ_CP151406.1"/>
</dbReference>
<dbReference type="CDD" id="cd19408">
    <property type="entry name" value="NarX_NarQ_sensor"/>
    <property type="match status" value="1"/>
</dbReference>
<dbReference type="InterPro" id="IPR036890">
    <property type="entry name" value="HATPase_C_sf"/>
</dbReference>
<dbReference type="InterPro" id="IPR011712">
    <property type="entry name" value="Sig_transdc_His_kin_sub3_dim/P"/>
</dbReference>
<feature type="transmembrane region" description="Helical" evidence="15">
    <location>
        <begin position="12"/>
        <end position="33"/>
    </location>
</feature>
<dbReference type="InterPro" id="IPR042295">
    <property type="entry name" value="NarX-like_N_sf"/>
</dbReference>
<dbReference type="Gene3D" id="1.20.5.1930">
    <property type="match status" value="1"/>
</dbReference>
<name>A0ABZ2XJB9_9RHOO</name>
<dbReference type="Pfam" id="PF01590">
    <property type="entry name" value="GAF"/>
    <property type="match status" value="1"/>
</dbReference>
<dbReference type="InterPro" id="IPR003660">
    <property type="entry name" value="HAMP_dom"/>
</dbReference>
<reference evidence="18 19" key="1">
    <citation type="submission" date="2024-04" db="EMBL/GenBank/DDBJ databases">
        <title>Dissimilatory iodate-reducing microorganisms contribute to the enrichment of iodine in groundwater.</title>
        <authorList>
            <person name="Jiang Z."/>
        </authorList>
    </citation>
    <scope>NUCLEOTIDE SEQUENCE [LARGE SCALE GENOMIC DNA]</scope>
    <source>
        <strain evidence="18 19">NCP973</strain>
    </source>
</reference>
<protein>
    <recommendedName>
        <fullName evidence="14">Sensor protein</fullName>
        <ecNumber evidence="14">2.7.13.3</ecNumber>
    </recommendedName>
</protein>
<dbReference type="InterPro" id="IPR005467">
    <property type="entry name" value="His_kinase_dom"/>
</dbReference>
<keyword evidence="7 15" id="KW-0812">Transmembrane</keyword>
<dbReference type="InterPro" id="IPR003594">
    <property type="entry name" value="HATPase_dom"/>
</dbReference>
<dbReference type="SUPFAM" id="SSF55874">
    <property type="entry name" value="ATPase domain of HSP90 chaperone/DNA topoisomerase II/histidine kinase"/>
    <property type="match status" value="1"/>
</dbReference>
<dbReference type="Pfam" id="PF07730">
    <property type="entry name" value="HisKA_3"/>
    <property type="match status" value="1"/>
</dbReference>
<dbReference type="SUPFAM" id="SSF55781">
    <property type="entry name" value="GAF domain-like"/>
    <property type="match status" value="1"/>
</dbReference>
<evidence type="ECO:0000256" key="9">
    <source>
        <dbReference type="ARBA" id="ARBA00022777"/>
    </source>
</evidence>
<dbReference type="CDD" id="cd16917">
    <property type="entry name" value="HATPase_UhpB-NarQ-NarX-like"/>
    <property type="match status" value="1"/>
</dbReference>
<gene>
    <name evidence="18" type="ORF">AADV58_03800</name>
</gene>
<evidence type="ECO:0000256" key="11">
    <source>
        <dbReference type="ARBA" id="ARBA00022989"/>
    </source>
</evidence>
<dbReference type="InterPro" id="IPR029016">
    <property type="entry name" value="GAF-like_dom_sf"/>
</dbReference>
<dbReference type="Pfam" id="PF02518">
    <property type="entry name" value="HATPase_c"/>
    <property type="match status" value="1"/>
</dbReference>
<keyword evidence="8 14" id="KW-0547">Nucleotide-binding</keyword>
<evidence type="ECO:0000256" key="5">
    <source>
        <dbReference type="ARBA" id="ARBA00022553"/>
    </source>
</evidence>
<evidence type="ECO:0000256" key="3">
    <source>
        <dbReference type="ARBA" id="ARBA00022475"/>
    </source>
</evidence>
<dbReference type="PROSITE" id="PS50109">
    <property type="entry name" value="HIS_KIN"/>
    <property type="match status" value="1"/>
</dbReference>
<dbReference type="PROSITE" id="PS50885">
    <property type="entry name" value="HAMP"/>
    <property type="match status" value="1"/>
</dbReference>
<keyword evidence="3 14" id="KW-1003">Cell membrane</keyword>
<dbReference type="EC" id="2.7.13.3" evidence="14"/>
<evidence type="ECO:0000313" key="18">
    <source>
        <dbReference type="EMBL" id="WZJ22288.1"/>
    </source>
</evidence>
<feature type="domain" description="Histidine kinase" evidence="16">
    <location>
        <begin position="444"/>
        <end position="636"/>
    </location>
</feature>
<evidence type="ECO:0000256" key="6">
    <source>
        <dbReference type="ARBA" id="ARBA00022679"/>
    </source>
</evidence>
<organism evidence="18 19">
    <name type="scientific">Azonexus hydrophilus</name>
    <dbReference type="NCBI Taxonomy" id="418702"/>
    <lineage>
        <taxon>Bacteria</taxon>
        <taxon>Pseudomonadati</taxon>
        <taxon>Pseudomonadota</taxon>
        <taxon>Betaproteobacteria</taxon>
        <taxon>Rhodocyclales</taxon>
        <taxon>Azonexaceae</taxon>
        <taxon>Azonexus</taxon>
    </lineage>
</organism>
<sequence length="640" mass="71781">MPDSQQKLANKIIGILTVFFLVALLAVGMTLLISWKLEGGAAAINDAGSLRMRSYRIGNLLQHPEPVSGQQANLAGEIREFEHILADLRRGDPLRPLAPPRDNRISQQLERVEQDWRERIVPLLADFGRADDVELQTRAFQAYQSSVRDFVAQIDSLVQAMERNYAFNTNLLRTLQVGLIILAVLGTLILIRFFFVQVIRPVDLLHGGIKRMLGDDFSVRLPLESRDEFGALASGFNQMVQHLQNLYATLEERVTSKTRTLAERNQELSVLYETTAFLNEPVGLQDICHGFRRRVRVAMGADACMIRLLGRDSEFMEPVSHEGLSAAFVAEESSLRCGECLCGAVLSSGQSQQIDTANPPPLMCRETCVREGFRTASAFSIVCQKQVVGVFNLYYRQERQFSPQEMALLDILGKHLGVAIENLRLRSREKEAAVYEERNLLAQELHDSIAQGLAYLNIQTQLLQDSLRHEETAEAQEVAERIRNGVQESYDDVRELLVHFRTRASHADLETALMTVLQRFEVQTGMAVNFKRQVGLLQVAEDEGIQIIHIVQEALSNIRKHAGAQHVAVRFEHEGARIRIVIEDDGVGFAPEASRSEDHVGLNIMRERAARIGGEVQIQSRVGEGTRIILLLRHFSSPGA</sequence>
<dbReference type="Gene3D" id="3.30.565.10">
    <property type="entry name" value="Histidine kinase-like ATPase, C-terminal domain"/>
    <property type="match status" value="1"/>
</dbReference>
<keyword evidence="13 14" id="KW-0472">Membrane</keyword>
<comment type="subcellular location">
    <subcellularLocation>
        <location evidence="2">Cell inner membrane</location>
        <topology evidence="2">Multi-pass membrane protein</topology>
    </subcellularLocation>
</comment>
<keyword evidence="10 14" id="KW-0067">ATP-binding</keyword>
<evidence type="ECO:0000256" key="7">
    <source>
        <dbReference type="ARBA" id="ARBA00022692"/>
    </source>
</evidence>
<dbReference type="Gene3D" id="3.30.450.40">
    <property type="match status" value="1"/>
</dbReference>
<evidence type="ECO:0000313" key="19">
    <source>
        <dbReference type="Proteomes" id="UP001479520"/>
    </source>
</evidence>
<evidence type="ECO:0000256" key="8">
    <source>
        <dbReference type="ARBA" id="ARBA00022741"/>
    </source>
</evidence>
<dbReference type="SMART" id="SM00304">
    <property type="entry name" value="HAMP"/>
    <property type="match status" value="1"/>
</dbReference>
<accession>A0ABZ2XJB9</accession>
<keyword evidence="11 15" id="KW-1133">Transmembrane helix</keyword>
<feature type="transmembrane region" description="Helical" evidence="15">
    <location>
        <begin position="171"/>
        <end position="195"/>
    </location>
</feature>
<evidence type="ECO:0000256" key="10">
    <source>
        <dbReference type="ARBA" id="ARBA00022840"/>
    </source>
</evidence>
<dbReference type="SMART" id="SM00387">
    <property type="entry name" value="HATPase_c"/>
    <property type="match status" value="1"/>
</dbReference>
<dbReference type="CDD" id="cd06225">
    <property type="entry name" value="HAMP"/>
    <property type="match status" value="1"/>
</dbReference>
<evidence type="ECO:0000256" key="14">
    <source>
        <dbReference type="PIRNR" id="PIRNR003167"/>
    </source>
</evidence>
<keyword evidence="12 14" id="KW-0902">Two-component regulatory system</keyword>
<dbReference type="PANTHER" id="PTHR24421">
    <property type="entry name" value="NITRATE/NITRITE SENSOR PROTEIN NARX-RELATED"/>
    <property type="match status" value="1"/>
</dbReference>
<dbReference type="EMBL" id="CP151406">
    <property type="protein sequence ID" value="WZJ22288.1"/>
    <property type="molecule type" value="Genomic_DNA"/>
</dbReference>
<proteinExistence type="predicted"/>
<keyword evidence="5" id="KW-0597">Phosphoprotein</keyword>
<dbReference type="InterPro" id="IPR003018">
    <property type="entry name" value="GAF"/>
</dbReference>
<keyword evidence="19" id="KW-1185">Reference proteome</keyword>
<evidence type="ECO:0000256" key="4">
    <source>
        <dbReference type="ARBA" id="ARBA00022519"/>
    </source>
</evidence>
<dbReference type="Gene3D" id="1.20.120.960">
    <property type="entry name" value="Histidine kinase NarX, sensor domain"/>
    <property type="match status" value="1"/>
</dbReference>
<dbReference type="Pfam" id="PF00672">
    <property type="entry name" value="HAMP"/>
    <property type="match status" value="1"/>
</dbReference>
<evidence type="ECO:0000256" key="13">
    <source>
        <dbReference type="ARBA" id="ARBA00023136"/>
    </source>
</evidence>
<dbReference type="Proteomes" id="UP001479520">
    <property type="component" value="Chromosome"/>
</dbReference>